<gene>
    <name evidence="8" type="ORF">OPV22_012376</name>
</gene>
<dbReference type="PROSITE" id="PS50011">
    <property type="entry name" value="PROTEIN_KINASE_DOM"/>
    <property type="match status" value="1"/>
</dbReference>
<dbReference type="Pfam" id="PF00069">
    <property type="entry name" value="Pkinase"/>
    <property type="match status" value="1"/>
</dbReference>
<keyword evidence="5" id="KW-0472">Membrane</keyword>
<comment type="subcellular location">
    <subcellularLocation>
        <location evidence="1">Membrane</location>
        <topology evidence="1">Single-pass membrane protein</topology>
    </subcellularLocation>
</comment>
<comment type="caution">
    <text evidence="8">The sequence shown here is derived from an EMBL/GenBank/DDBJ whole genome shotgun (WGS) entry which is preliminary data.</text>
</comment>
<feature type="region of interest" description="Disordered" evidence="6">
    <location>
        <begin position="137"/>
        <end position="159"/>
    </location>
</feature>
<evidence type="ECO:0000256" key="3">
    <source>
        <dbReference type="ARBA" id="ARBA00022729"/>
    </source>
</evidence>
<keyword evidence="9" id="KW-1185">Reference proteome</keyword>
<feature type="domain" description="Protein kinase" evidence="7">
    <location>
        <begin position="1"/>
        <end position="113"/>
    </location>
</feature>
<evidence type="ECO:0000256" key="5">
    <source>
        <dbReference type="ARBA" id="ARBA00023136"/>
    </source>
</evidence>
<dbReference type="SUPFAM" id="SSF56112">
    <property type="entry name" value="Protein kinase-like (PK-like)"/>
    <property type="match status" value="1"/>
</dbReference>
<dbReference type="EMBL" id="JAQQAF010000004">
    <property type="protein sequence ID" value="KAJ8490655.1"/>
    <property type="molecule type" value="Genomic_DNA"/>
</dbReference>
<evidence type="ECO:0000256" key="2">
    <source>
        <dbReference type="ARBA" id="ARBA00022692"/>
    </source>
</evidence>
<dbReference type="GO" id="GO:0005524">
    <property type="term" value="F:ATP binding"/>
    <property type="evidence" value="ECO:0007669"/>
    <property type="project" value="InterPro"/>
</dbReference>
<organism evidence="8 9">
    <name type="scientific">Ensete ventricosum</name>
    <name type="common">Abyssinian banana</name>
    <name type="synonym">Musa ensete</name>
    <dbReference type="NCBI Taxonomy" id="4639"/>
    <lineage>
        <taxon>Eukaryota</taxon>
        <taxon>Viridiplantae</taxon>
        <taxon>Streptophyta</taxon>
        <taxon>Embryophyta</taxon>
        <taxon>Tracheophyta</taxon>
        <taxon>Spermatophyta</taxon>
        <taxon>Magnoliopsida</taxon>
        <taxon>Liliopsida</taxon>
        <taxon>Zingiberales</taxon>
        <taxon>Musaceae</taxon>
        <taxon>Ensete</taxon>
    </lineage>
</organism>
<dbReference type="InterPro" id="IPR011009">
    <property type="entry name" value="Kinase-like_dom_sf"/>
</dbReference>
<name>A0AAV8R309_ENSVE</name>
<keyword evidence="4" id="KW-1133">Transmembrane helix</keyword>
<accession>A0AAV8R309</accession>
<dbReference type="PANTHER" id="PTHR47974:SF19">
    <property type="entry name" value="RECEPTOR-LIKE SERINE_THREONINE-PROTEIN KINASE"/>
    <property type="match status" value="1"/>
</dbReference>
<dbReference type="GO" id="GO:0016020">
    <property type="term" value="C:membrane"/>
    <property type="evidence" value="ECO:0007669"/>
    <property type="project" value="UniProtKB-SubCell"/>
</dbReference>
<keyword evidence="2" id="KW-0812">Transmembrane</keyword>
<dbReference type="PANTHER" id="PTHR47974">
    <property type="entry name" value="OS07G0415500 PROTEIN"/>
    <property type="match status" value="1"/>
</dbReference>
<dbReference type="Gene3D" id="1.10.510.10">
    <property type="entry name" value="Transferase(Phosphotransferase) domain 1"/>
    <property type="match status" value="1"/>
</dbReference>
<keyword evidence="3" id="KW-0732">Signal</keyword>
<dbReference type="Proteomes" id="UP001222027">
    <property type="component" value="Unassembled WGS sequence"/>
</dbReference>
<evidence type="ECO:0000256" key="6">
    <source>
        <dbReference type="SAM" id="MobiDB-lite"/>
    </source>
</evidence>
<dbReference type="AlphaFoldDB" id="A0AAV8R309"/>
<evidence type="ECO:0000256" key="1">
    <source>
        <dbReference type="ARBA" id="ARBA00004167"/>
    </source>
</evidence>
<dbReference type="InterPro" id="IPR000719">
    <property type="entry name" value="Prot_kinase_dom"/>
</dbReference>
<evidence type="ECO:0000313" key="8">
    <source>
        <dbReference type="EMBL" id="KAJ8490655.1"/>
    </source>
</evidence>
<proteinExistence type="predicted"/>
<dbReference type="GO" id="GO:0004672">
    <property type="term" value="F:protein kinase activity"/>
    <property type="evidence" value="ECO:0007669"/>
    <property type="project" value="InterPro"/>
</dbReference>
<sequence length="159" mass="17247">MRGTVGYLAPEWISGEAITPKADAYSYGMTLLELISGRRNTEQSGEDDPYFPVLAATKLVEGDVLSLLDPRLHGNADMTELERACRVACWCIQDDEAHRPSMAQVVQILEGALEVDTPPTPRKLQVLLDDRNTKCFSTDSSSGQGSTKALSTSLISSEG</sequence>
<evidence type="ECO:0000256" key="4">
    <source>
        <dbReference type="ARBA" id="ARBA00022989"/>
    </source>
</evidence>
<reference evidence="8 9" key="1">
    <citation type="submission" date="2022-12" db="EMBL/GenBank/DDBJ databases">
        <title>Chromosome-scale assembly of the Ensete ventricosum genome.</title>
        <authorList>
            <person name="Dussert Y."/>
            <person name="Stocks J."/>
            <person name="Wendawek A."/>
            <person name="Woldeyes F."/>
            <person name="Nichols R.A."/>
            <person name="Borrell J.S."/>
        </authorList>
    </citation>
    <scope>NUCLEOTIDE SEQUENCE [LARGE SCALE GENOMIC DNA]</scope>
    <source>
        <strain evidence="9">cv. Maze</strain>
        <tissue evidence="8">Seeds</tissue>
    </source>
</reference>
<evidence type="ECO:0000313" key="9">
    <source>
        <dbReference type="Proteomes" id="UP001222027"/>
    </source>
</evidence>
<evidence type="ECO:0000259" key="7">
    <source>
        <dbReference type="PROSITE" id="PS50011"/>
    </source>
</evidence>
<protein>
    <recommendedName>
        <fullName evidence="7">Protein kinase domain-containing protein</fullName>
    </recommendedName>
</protein>